<dbReference type="Proteomes" id="UP001279734">
    <property type="component" value="Unassembled WGS sequence"/>
</dbReference>
<gene>
    <name evidence="2" type="ORF">Nepgr_015300</name>
</gene>
<name>A0AAD3SMK7_NEPGR</name>
<dbReference type="AlphaFoldDB" id="A0AAD3SMK7"/>
<reference evidence="2" key="1">
    <citation type="submission" date="2023-05" db="EMBL/GenBank/DDBJ databases">
        <title>Nepenthes gracilis genome sequencing.</title>
        <authorList>
            <person name="Fukushima K."/>
        </authorList>
    </citation>
    <scope>NUCLEOTIDE SEQUENCE</scope>
    <source>
        <strain evidence="2">SING2019-196</strain>
    </source>
</reference>
<dbReference type="PANTHER" id="PTHR33223:SF10">
    <property type="entry name" value="AMINOTRANSFERASE-LIKE PLANT MOBILE DOMAIN-CONTAINING PROTEIN"/>
    <property type="match status" value="1"/>
</dbReference>
<keyword evidence="3" id="KW-1185">Reference proteome</keyword>
<organism evidence="2 3">
    <name type="scientific">Nepenthes gracilis</name>
    <name type="common">Slender pitcher plant</name>
    <dbReference type="NCBI Taxonomy" id="150966"/>
    <lineage>
        <taxon>Eukaryota</taxon>
        <taxon>Viridiplantae</taxon>
        <taxon>Streptophyta</taxon>
        <taxon>Embryophyta</taxon>
        <taxon>Tracheophyta</taxon>
        <taxon>Spermatophyta</taxon>
        <taxon>Magnoliopsida</taxon>
        <taxon>eudicotyledons</taxon>
        <taxon>Gunneridae</taxon>
        <taxon>Pentapetalae</taxon>
        <taxon>Caryophyllales</taxon>
        <taxon>Nepenthaceae</taxon>
        <taxon>Nepenthes</taxon>
    </lineage>
</organism>
<protein>
    <recommendedName>
        <fullName evidence="1">Retrotransposon gag domain-containing protein</fullName>
    </recommendedName>
</protein>
<dbReference type="Pfam" id="PF03732">
    <property type="entry name" value="Retrotrans_gag"/>
    <property type="match status" value="1"/>
</dbReference>
<dbReference type="InterPro" id="IPR005162">
    <property type="entry name" value="Retrotrans_gag_dom"/>
</dbReference>
<evidence type="ECO:0000313" key="3">
    <source>
        <dbReference type="Proteomes" id="UP001279734"/>
    </source>
</evidence>
<comment type="caution">
    <text evidence="2">The sequence shown here is derived from an EMBL/GenBank/DDBJ whole genome shotgun (WGS) entry which is preliminary data.</text>
</comment>
<dbReference type="EMBL" id="BSYO01000013">
    <property type="protein sequence ID" value="GMH13459.1"/>
    <property type="molecule type" value="Genomic_DNA"/>
</dbReference>
<dbReference type="PANTHER" id="PTHR33223">
    <property type="entry name" value="CCHC-TYPE DOMAIN-CONTAINING PROTEIN"/>
    <property type="match status" value="1"/>
</dbReference>
<feature type="domain" description="Retrotransposon gag" evidence="1">
    <location>
        <begin position="37"/>
        <end position="79"/>
    </location>
</feature>
<proteinExistence type="predicted"/>
<evidence type="ECO:0000259" key="1">
    <source>
        <dbReference type="Pfam" id="PF03732"/>
    </source>
</evidence>
<accession>A0AAD3SMK7</accession>
<evidence type="ECO:0000313" key="2">
    <source>
        <dbReference type="EMBL" id="GMH13459.1"/>
    </source>
</evidence>
<sequence length="82" mass="9674">MPNLDIYNGSADPMDYLNHLREHLSLQGLDEMTMYQYFHLTLKDNAIVWFYRLPANSIHSFSELATSFLSQFTSNQRMEKQP</sequence>